<gene>
    <name evidence="1" type="ORF">N24_0172</name>
</gene>
<keyword evidence="2" id="KW-1185">Reference proteome</keyword>
<dbReference type="Proteomes" id="UP000218244">
    <property type="component" value="Chromosome"/>
</dbReference>
<dbReference type="KEGG" id="csur:N24_0172"/>
<evidence type="ECO:0000313" key="1">
    <source>
        <dbReference type="EMBL" id="BAU94434.1"/>
    </source>
</evidence>
<dbReference type="RefSeq" id="WP_157736380.1">
    <property type="nucleotide sequence ID" value="NZ_AP017369.1"/>
</dbReference>
<accession>A0A160PME4</accession>
<organism evidence="1 2">
    <name type="scientific">Corynebacterium suranareeae</name>
    <dbReference type="NCBI Taxonomy" id="2506452"/>
    <lineage>
        <taxon>Bacteria</taxon>
        <taxon>Bacillati</taxon>
        <taxon>Actinomycetota</taxon>
        <taxon>Actinomycetes</taxon>
        <taxon>Mycobacteriales</taxon>
        <taxon>Corynebacteriaceae</taxon>
        <taxon>Corynebacterium</taxon>
    </lineage>
</organism>
<evidence type="ECO:0000313" key="2">
    <source>
        <dbReference type="Proteomes" id="UP000218244"/>
    </source>
</evidence>
<name>A0A160PME4_9CORY</name>
<sequence>MRYAKTLQGETIRIAGRVSDEFHGNDGINWEKDYKKMVKSLLAITAEGNPLPDPMREELEAAVKHVKKGEPSDADIDTLPRIATVWVRANPDPIPMWDAEYRR</sequence>
<dbReference type="AlphaFoldDB" id="A0A160PME4"/>
<reference evidence="1 2" key="1">
    <citation type="submission" date="2016-02" db="EMBL/GenBank/DDBJ databases">
        <title>Corynebacterium glutamicum N24 whole genome sequencing project.</title>
        <authorList>
            <person name="Matsutani M."/>
            <person name="Nangtapong N."/>
            <person name="Yakushi T."/>
            <person name="Matsushita K."/>
        </authorList>
    </citation>
    <scope>NUCLEOTIDE SEQUENCE [LARGE SCALE GENOMIC DNA]</scope>
    <source>
        <strain evidence="1 2">N24</strain>
    </source>
</reference>
<dbReference type="EMBL" id="AP017369">
    <property type="protein sequence ID" value="BAU94434.1"/>
    <property type="molecule type" value="Genomic_DNA"/>
</dbReference>
<protein>
    <submittedName>
        <fullName evidence="1">Uncharacterized protein</fullName>
    </submittedName>
</protein>
<proteinExistence type="predicted"/>